<organism evidence="1 2">
    <name type="scientific">Streptomyces zagrosensis</name>
    <dbReference type="NCBI Taxonomy" id="1042984"/>
    <lineage>
        <taxon>Bacteria</taxon>
        <taxon>Bacillati</taxon>
        <taxon>Actinomycetota</taxon>
        <taxon>Actinomycetes</taxon>
        <taxon>Kitasatosporales</taxon>
        <taxon>Streptomycetaceae</taxon>
        <taxon>Streptomyces</taxon>
    </lineage>
</organism>
<comment type="caution">
    <text evidence="1">The sequence shown here is derived from an EMBL/GenBank/DDBJ whole genome shotgun (WGS) entry which is preliminary data.</text>
</comment>
<reference evidence="1 2" key="1">
    <citation type="submission" date="2020-08" db="EMBL/GenBank/DDBJ databases">
        <title>Genomic Encyclopedia of Type Strains, Phase III (KMG-III): the genomes of soil and plant-associated and newly described type strains.</title>
        <authorList>
            <person name="Whitman W."/>
        </authorList>
    </citation>
    <scope>NUCLEOTIDE SEQUENCE [LARGE SCALE GENOMIC DNA]</scope>
    <source>
        <strain evidence="1 2">CECT 8305</strain>
    </source>
</reference>
<name>A0A7W9V126_9ACTN</name>
<dbReference type="RefSeq" id="WP_281392818.1">
    <property type="nucleotide sequence ID" value="NZ_JACHJL010000011.1"/>
</dbReference>
<sequence length="41" mass="4387">MTRVYQLAGAAGSAALDAMYAAYYASIAQTEASSDATRRRR</sequence>
<dbReference type="AlphaFoldDB" id="A0A7W9V126"/>
<dbReference type="EMBL" id="JACHJL010000011">
    <property type="protein sequence ID" value="MBB5937349.1"/>
    <property type="molecule type" value="Genomic_DNA"/>
</dbReference>
<keyword evidence="2" id="KW-1185">Reference proteome</keyword>
<evidence type="ECO:0000313" key="1">
    <source>
        <dbReference type="EMBL" id="MBB5937349.1"/>
    </source>
</evidence>
<proteinExistence type="predicted"/>
<protein>
    <submittedName>
        <fullName evidence="1">Uncharacterized protein</fullName>
    </submittedName>
</protein>
<evidence type="ECO:0000313" key="2">
    <source>
        <dbReference type="Proteomes" id="UP000588098"/>
    </source>
</evidence>
<gene>
    <name evidence="1" type="ORF">FHS42_004428</name>
</gene>
<accession>A0A7W9V126</accession>
<dbReference type="Proteomes" id="UP000588098">
    <property type="component" value="Unassembled WGS sequence"/>
</dbReference>